<dbReference type="KEGG" id="enn:FRE64_13850"/>
<organism evidence="1 2">
    <name type="scientific">Euhalothece natronophila Z-M001</name>
    <dbReference type="NCBI Taxonomy" id="522448"/>
    <lineage>
        <taxon>Bacteria</taxon>
        <taxon>Bacillati</taxon>
        <taxon>Cyanobacteriota</taxon>
        <taxon>Cyanophyceae</taxon>
        <taxon>Oscillatoriophycideae</taxon>
        <taxon>Chroococcales</taxon>
        <taxon>Halothecacae</taxon>
        <taxon>Halothece cluster</taxon>
        <taxon>Euhalothece</taxon>
    </lineage>
</organism>
<evidence type="ECO:0000313" key="1">
    <source>
        <dbReference type="EMBL" id="QDZ41542.1"/>
    </source>
</evidence>
<dbReference type="Gene3D" id="3.30.360.10">
    <property type="entry name" value="Dihydrodipicolinate Reductase, domain 2"/>
    <property type="match status" value="1"/>
</dbReference>
<sequence length="136" mass="15574">MDLKQARKQLDQFSCIEQKTVDTEEEKEQLKTALQTIVKESEWENLGICADNTQQAINAVKSYLTAFGYDIEQVNFDQTQLLDHPVYIKFSTKQMGFYQDNYTGDYRGVLVSCQAEDDLVAGTYGHLPLDLFCLLD</sequence>
<dbReference type="OrthoDB" id="424950at2"/>
<dbReference type="InterPro" id="IPR014953">
    <property type="entry name" value="DUF1824"/>
</dbReference>
<dbReference type="SUPFAM" id="SSF160532">
    <property type="entry name" value="Ava3019-like"/>
    <property type="match status" value="1"/>
</dbReference>
<accession>A0A5B8NQR0</accession>
<evidence type="ECO:0000313" key="2">
    <source>
        <dbReference type="Proteomes" id="UP000318453"/>
    </source>
</evidence>
<protein>
    <submittedName>
        <fullName evidence="1">DUF1824 family protein</fullName>
    </submittedName>
</protein>
<proteinExistence type="predicted"/>
<dbReference type="Proteomes" id="UP000318453">
    <property type="component" value="Chromosome"/>
</dbReference>
<reference evidence="1" key="1">
    <citation type="submission" date="2019-08" db="EMBL/GenBank/DDBJ databases">
        <title>Carotenoids and Carotenoid Binding Proteins in the Halophilic Cyanobacterium Euhalothece sp. ZM00.</title>
        <authorList>
            <person name="Cho S.M."/>
            <person name="Song J.Y."/>
            <person name="Park Y.-I."/>
        </authorList>
    </citation>
    <scope>NUCLEOTIDE SEQUENCE [LARGE SCALE GENOMIC DNA]</scope>
    <source>
        <strain evidence="1">Z-M001</strain>
    </source>
</reference>
<dbReference type="Pfam" id="PF08854">
    <property type="entry name" value="DUF1824"/>
    <property type="match status" value="1"/>
</dbReference>
<name>A0A5B8NQR0_9CHRO</name>
<dbReference type="AlphaFoldDB" id="A0A5B8NQR0"/>
<dbReference type="EMBL" id="CP042326">
    <property type="protein sequence ID" value="QDZ41542.1"/>
    <property type="molecule type" value="Genomic_DNA"/>
</dbReference>
<gene>
    <name evidence="1" type="ORF">FRE64_13850</name>
</gene>
<keyword evidence="2" id="KW-1185">Reference proteome</keyword>